<dbReference type="InterPro" id="IPR047971">
    <property type="entry name" value="ExeM-like"/>
</dbReference>
<dbReference type="PANTHER" id="PTHR42834:SF1">
    <property type="entry name" value="ENDONUCLEASE_EXONUCLEASE_PHOSPHATASE FAMILY PROTEIN (AFU_ORTHOLOGUE AFUA_3G09210)"/>
    <property type="match status" value="1"/>
</dbReference>
<proteinExistence type="predicted"/>
<evidence type="ECO:0000313" key="3">
    <source>
        <dbReference type="EMBL" id="PPK56226.1"/>
    </source>
</evidence>
<dbReference type="Gene3D" id="3.60.10.10">
    <property type="entry name" value="Endonuclease/exonuclease/phosphatase"/>
    <property type="match status" value="1"/>
</dbReference>
<gene>
    <name evidence="3" type="ORF">B0H24_1002191</name>
    <name evidence="2" type="ORF">BY455_102191</name>
</gene>
<dbReference type="CDD" id="cd04486">
    <property type="entry name" value="YhcR_OBF_like"/>
    <property type="match status" value="1"/>
</dbReference>
<dbReference type="InterPro" id="IPR005135">
    <property type="entry name" value="Endo/exonuclease/phosphatase"/>
</dbReference>
<organism evidence="3 4">
    <name type="scientific">Marinobacter persicus</name>
    <dbReference type="NCBI Taxonomy" id="930118"/>
    <lineage>
        <taxon>Bacteria</taxon>
        <taxon>Pseudomonadati</taxon>
        <taxon>Pseudomonadota</taxon>
        <taxon>Gammaproteobacteria</taxon>
        <taxon>Pseudomonadales</taxon>
        <taxon>Marinobacteraceae</taxon>
        <taxon>Marinobacter</taxon>
    </lineage>
</organism>
<dbReference type="Proteomes" id="UP000239648">
    <property type="component" value="Unassembled WGS sequence"/>
</dbReference>
<evidence type="ECO:0000313" key="4">
    <source>
        <dbReference type="Proteomes" id="UP000239446"/>
    </source>
</evidence>
<protein>
    <recommendedName>
        <fullName evidence="1">Endonuclease/exonuclease/phosphatase domain-containing protein</fullName>
    </recommendedName>
</protein>
<keyword evidence="5" id="KW-1185">Reference proteome</keyword>
<dbReference type="RefSeq" id="WP_146082677.1">
    <property type="nucleotide sequence ID" value="NZ_PTIT01000002.1"/>
</dbReference>
<dbReference type="Proteomes" id="UP000239446">
    <property type="component" value="Unassembled WGS sequence"/>
</dbReference>
<dbReference type="SUPFAM" id="SSF56219">
    <property type="entry name" value="DNase I-like"/>
    <property type="match status" value="1"/>
</dbReference>
<dbReference type="OrthoDB" id="9800417at2"/>
<feature type="domain" description="Endonuclease/exonuclease/phosphatase" evidence="1">
    <location>
        <begin position="287"/>
        <end position="553"/>
    </location>
</feature>
<dbReference type="Pfam" id="PF03372">
    <property type="entry name" value="Exo_endo_phos"/>
    <property type="match status" value="1"/>
</dbReference>
<evidence type="ECO:0000313" key="5">
    <source>
        <dbReference type="Proteomes" id="UP000239648"/>
    </source>
</evidence>
<evidence type="ECO:0000259" key="1">
    <source>
        <dbReference type="Pfam" id="PF03372"/>
    </source>
</evidence>
<reference evidence="2 5" key="1">
    <citation type="submission" date="2018-02" db="EMBL/GenBank/DDBJ databases">
        <title>Deep subsurface shale carbon reservoir microbial communities from Ohio and West Virginia, USA.</title>
        <authorList>
            <person name="Wrighton K."/>
        </authorList>
    </citation>
    <scope>NUCLEOTIDE SEQUENCE [LARGE SCALE GENOMIC DNA]</scope>
    <source>
        <strain evidence="2 5">UTICA-S1B6</strain>
    </source>
</reference>
<comment type="caution">
    <text evidence="3">The sequence shown here is derived from an EMBL/GenBank/DDBJ whole genome shotgun (WGS) entry which is preliminary data.</text>
</comment>
<dbReference type="EMBL" id="PTIU01000002">
    <property type="protein sequence ID" value="PPK56226.1"/>
    <property type="molecule type" value="Genomic_DNA"/>
</dbReference>
<dbReference type="NCBIfam" id="NF033681">
    <property type="entry name" value="ExeM_NucH_DNase"/>
    <property type="match status" value="1"/>
</dbReference>
<accession>A0A2S6GA77</accession>
<dbReference type="GO" id="GO:0003824">
    <property type="term" value="F:catalytic activity"/>
    <property type="evidence" value="ECO:0007669"/>
    <property type="project" value="InterPro"/>
</dbReference>
<reference evidence="3 4" key="2">
    <citation type="submission" date="2018-02" db="EMBL/GenBank/DDBJ databases">
        <title>Subsurface microbial communities from deep shales in Ohio and West Virginia, USA.</title>
        <authorList>
            <person name="Wrighton K."/>
        </authorList>
    </citation>
    <scope>NUCLEOTIDE SEQUENCE [LARGE SCALE GENOMIC DNA]</scope>
    <source>
        <strain evidence="3 4">UTICA-S1B9</strain>
    </source>
</reference>
<name>A0A2S6GA77_9GAMM</name>
<evidence type="ECO:0000313" key="2">
    <source>
        <dbReference type="EMBL" id="PPK53389.1"/>
    </source>
</evidence>
<dbReference type="PANTHER" id="PTHR42834">
    <property type="entry name" value="ENDONUCLEASE/EXONUCLEASE/PHOSPHATASE FAMILY PROTEIN (AFU_ORTHOLOGUE AFUA_3G09210)"/>
    <property type="match status" value="1"/>
</dbReference>
<dbReference type="EMBL" id="PTIT01000002">
    <property type="protein sequence ID" value="PPK53389.1"/>
    <property type="molecule type" value="Genomic_DNA"/>
</dbReference>
<dbReference type="AlphaFoldDB" id="A0A2S6GA77"/>
<sequence>MAGANCGDPATAIHRVQGTGAQSSLVGKTVTVEGVLTHDARGPDGFRGFYLQQPDAEADNDPATSEALFIYTRKHEGELGQQLRVTGTVKEYHGLTELVDIRQLSVCGAGELPQPIKLALPWPRPPEALENMLVRFPEPLTVIDNHNLARYGELTLAATDQLTPTEHLPPGPKALARTRDQHRNRVLLDDGRAVRGPNPIPWPPDGLGYQQTLRAGDTVTGLFGILDYRFDQWRLQPARTPEFHTGNPRPKPPAPPAANTVRVMALNLHNYFNGDGQGAGFPTARGAETLAQWHSQKARVTATVQRISPHILAVSELENDGYDKASAIAELSQSLGLQWRFIATPGGDGEDRIRTALLYRSDRVTPEGKGQRLQSGPYAHQGRPPLAQDFRLPGQSEVLRVVVAHLKSKSCRNADGANTDQGDGQGCYNPRRLRETQSTLGWLKALPKKPQLAGTLIAGDLNSYAREAPLLRFEAAGYQSLVHRFHPCTPGECNHHSYRFQGRKGSLDYLLGSETLLDRVTGARSWNINADEPRALGYTELPGGQGPWRGSDHNPVFTDIRLGR</sequence>
<dbReference type="InterPro" id="IPR036691">
    <property type="entry name" value="Endo/exonu/phosph_ase_sf"/>
</dbReference>